<evidence type="ECO:0000259" key="1">
    <source>
        <dbReference type="PROSITE" id="PS50097"/>
    </source>
</evidence>
<name>A0AAD9T3W4_9HELO</name>
<dbReference type="SUPFAM" id="SSF54695">
    <property type="entry name" value="POZ domain"/>
    <property type="match status" value="1"/>
</dbReference>
<organism evidence="2 3">
    <name type="scientific">Diplocarpon rosae</name>
    <dbReference type="NCBI Taxonomy" id="946125"/>
    <lineage>
        <taxon>Eukaryota</taxon>
        <taxon>Fungi</taxon>
        <taxon>Dikarya</taxon>
        <taxon>Ascomycota</taxon>
        <taxon>Pezizomycotina</taxon>
        <taxon>Leotiomycetes</taxon>
        <taxon>Helotiales</taxon>
        <taxon>Drepanopezizaceae</taxon>
        <taxon>Diplocarpon</taxon>
    </lineage>
</organism>
<reference evidence="2" key="1">
    <citation type="submission" date="2023-06" db="EMBL/GenBank/DDBJ databases">
        <title>Draft genome of Marssonina rosae.</title>
        <authorList>
            <person name="Cheng Q."/>
        </authorList>
    </citation>
    <scope>NUCLEOTIDE SEQUENCE</scope>
    <source>
        <strain evidence="2">R4</strain>
    </source>
</reference>
<sequence length="256" mass="29527">MAIPGALENLGQEFVEVHVGKKLKMFVGHKKLICAKSEYFKKAFTSGFIESEGVMFMPEDTSGTFALFVEWLYRDTIRDCDSPQAFFNLHNFYIFAEKICEQHLTNLISDAIRGALYTHIPAFAPALTAYVYSRTAEKSPLRQLCLRSLVYSLWARDDDRTLRNRMPSRKGLESLFPFLAKEKDLFVDYFEATKYSQSLEVRDLAEHPSDITGCAFHSHATGEDCYLQDEETVHIVYWVLPFDTETETIEKYMESE</sequence>
<evidence type="ECO:0000313" key="2">
    <source>
        <dbReference type="EMBL" id="KAK2628289.1"/>
    </source>
</evidence>
<comment type="caution">
    <text evidence="2">The sequence shown here is derived from an EMBL/GenBank/DDBJ whole genome shotgun (WGS) entry which is preliminary data.</text>
</comment>
<dbReference type="AlphaFoldDB" id="A0AAD9T3W4"/>
<dbReference type="InterPro" id="IPR011333">
    <property type="entry name" value="SKP1/BTB/POZ_sf"/>
</dbReference>
<feature type="domain" description="BTB" evidence="1">
    <location>
        <begin position="13"/>
        <end position="81"/>
    </location>
</feature>
<proteinExistence type="predicted"/>
<dbReference type="PANTHER" id="PTHR47843">
    <property type="entry name" value="BTB DOMAIN-CONTAINING PROTEIN-RELATED"/>
    <property type="match status" value="1"/>
</dbReference>
<dbReference type="InterPro" id="IPR000210">
    <property type="entry name" value="BTB/POZ_dom"/>
</dbReference>
<gene>
    <name evidence="2" type="ORF">QTJ16_002935</name>
</gene>
<evidence type="ECO:0000313" key="3">
    <source>
        <dbReference type="Proteomes" id="UP001285354"/>
    </source>
</evidence>
<dbReference type="Gene3D" id="3.30.710.10">
    <property type="entry name" value="Potassium Channel Kv1.1, Chain A"/>
    <property type="match status" value="1"/>
</dbReference>
<dbReference type="CDD" id="cd18186">
    <property type="entry name" value="BTB_POZ_ZBTB_KLHL-like"/>
    <property type="match status" value="1"/>
</dbReference>
<dbReference type="Proteomes" id="UP001285354">
    <property type="component" value="Unassembled WGS sequence"/>
</dbReference>
<accession>A0AAD9T3W4</accession>
<dbReference type="SMART" id="SM00225">
    <property type="entry name" value="BTB"/>
    <property type="match status" value="1"/>
</dbReference>
<dbReference type="EMBL" id="JAUBYV010000003">
    <property type="protein sequence ID" value="KAK2628289.1"/>
    <property type="molecule type" value="Genomic_DNA"/>
</dbReference>
<dbReference type="PROSITE" id="PS50097">
    <property type="entry name" value="BTB"/>
    <property type="match status" value="1"/>
</dbReference>
<protein>
    <recommendedName>
        <fullName evidence="1">BTB domain-containing protein</fullName>
    </recommendedName>
</protein>
<dbReference type="Pfam" id="PF00651">
    <property type="entry name" value="BTB"/>
    <property type="match status" value="1"/>
</dbReference>
<keyword evidence="3" id="KW-1185">Reference proteome</keyword>